<accession>A0ABS7S810</accession>
<evidence type="ECO:0000313" key="2">
    <source>
        <dbReference type="EMBL" id="MBZ2196484.1"/>
    </source>
</evidence>
<dbReference type="InterPro" id="IPR010982">
    <property type="entry name" value="Lambda_DNA-bd_dom_sf"/>
</dbReference>
<keyword evidence="3" id="KW-1185">Reference proteome</keyword>
<dbReference type="SUPFAM" id="SSF47413">
    <property type="entry name" value="lambda repressor-like DNA-binding domains"/>
    <property type="match status" value="1"/>
</dbReference>
<evidence type="ECO:0000259" key="1">
    <source>
        <dbReference type="PROSITE" id="PS50943"/>
    </source>
</evidence>
<dbReference type="Gene3D" id="1.10.260.40">
    <property type="entry name" value="lambda repressor-like DNA-binding domains"/>
    <property type="match status" value="1"/>
</dbReference>
<dbReference type="PROSITE" id="PS50943">
    <property type="entry name" value="HTH_CROC1"/>
    <property type="match status" value="1"/>
</dbReference>
<protein>
    <submittedName>
        <fullName evidence="2">Helix-turn-helix transcriptional regulator</fullName>
    </submittedName>
</protein>
<gene>
    <name evidence="2" type="ORF">KCQ71_09995</name>
</gene>
<reference evidence="2 3" key="1">
    <citation type="submission" date="2021-04" db="EMBL/GenBank/DDBJ databases">
        <title>Ruania sp. nov., isolated from sandy soil of mangrove forest.</title>
        <authorList>
            <person name="Ge X."/>
            <person name="Huang R."/>
            <person name="Liu W."/>
        </authorList>
    </citation>
    <scope>NUCLEOTIDE SEQUENCE [LARGE SCALE GENOMIC DNA]</scope>
    <source>
        <strain evidence="2 3">N2-46</strain>
    </source>
</reference>
<organism evidence="2 3">
    <name type="scientific">Occultella gossypii</name>
    <dbReference type="NCBI Taxonomy" id="2800820"/>
    <lineage>
        <taxon>Bacteria</taxon>
        <taxon>Bacillati</taxon>
        <taxon>Actinomycetota</taxon>
        <taxon>Actinomycetes</taxon>
        <taxon>Micrococcales</taxon>
        <taxon>Ruaniaceae</taxon>
        <taxon>Occultella</taxon>
    </lineage>
</organism>
<comment type="caution">
    <text evidence="2">The sequence shown here is derived from an EMBL/GenBank/DDBJ whole genome shotgun (WGS) entry which is preliminary data.</text>
</comment>
<feature type="domain" description="HTH cro/C1-type" evidence="1">
    <location>
        <begin position="73"/>
        <end position="103"/>
    </location>
</feature>
<dbReference type="EMBL" id="JAGSHT010000010">
    <property type="protein sequence ID" value="MBZ2196484.1"/>
    <property type="molecule type" value="Genomic_DNA"/>
</dbReference>
<dbReference type="Pfam" id="PF01381">
    <property type="entry name" value="HTH_3"/>
    <property type="match status" value="1"/>
</dbReference>
<dbReference type="InterPro" id="IPR001387">
    <property type="entry name" value="Cro/C1-type_HTH"/>
</dbReference>
<proteinExistence type="predicted"/>
<dbReference type="CDD" id="cd00093">
    <property type="entry name" value="HTH_XRE"/>
    <property type="match status" value="1"/>
</dbReference>
<evidence type="ECO:0000313" key="3">
    <source>
        <dbReference type="Proteomes" id="UP000826651"/>
    </source>
</evidence>
<dbReference type="Proteomes" id="UP000826651">
    <property type="component" value="Unassembled WGS sequence"/>
</dbReference>
<sequence length="268" mass="30071">MNRASWEATMESVQERAAWVAEGVEVWKARARLAALDWAAVGPVRFGDVDVEERSAESDGAAGRPEFDVAGHVLRARRRGDLSQRELAILLGVSQSTVNRYEQPGADLAVGRFAQVLAEAGLRLAVLDETGTEIEPVSAREVRDNGGRRFPAHLDVFPPDQVPSHRISRPRYDRMPTKAWCHHRSTRDCYRAVRADEIDHPTVDELARRRWVLTCRRLEARVIRTAERRLRVAAASVWTSGTSAAILRHREHLARASASSQRAHPDVR</sequence>
<name>A0ABS7S810_9MICO</name>
<dbReference type="RefSeq" id="WP_223405391.1">
    <property type="nucleotide sequence ID" value="NZ_JAGSHT010000010.1"/>
</dbReference>